<protein>
    <submittedName>
        <fullName evidence="2">Transposase family protein</fullName>
    </submittedName>
</protein>
<feature type="domain" description="Integrase catalytic" evidence="1">
    <location>
        <begin position="1"/>
        <end position="66"/>
    </location>
</feature>
<feature type="non-terminal residue" evidence="2">
    <location>
        <position position="1"/>
    </location>
</feature>
<comment type="caution">
    <text evidence="2">The sequence shown here is derived from an EMBL/GenBank/DDBJ whole genome shotgun (WGS) entry which is preliminary data.</text>
</comment>
<evidence type="ECO:0000313" key="3">
    <source>
        <dbReference type="Proteomes" id="UP001077788"/>
    </source>
</evidence>
<dbReference type="Pfam" id="PF00665">
    <property type="entry name" value="rve"/>
    <property type="match status" value="1"/>
</dbReference>
<dbReference type="InterPro" id="IPR001584">
    <property type="entry name" value="Integrase_cat-core"/>
</dbReference>
<gene>
    <name evidence="2" type="ORF">OYG11_12650</name>
</gene>
<dbReference type="InterPro" id="IPR036397">
    <property type="entry name" value="RNaseH_sf"/>
</dbReference>
<dbReference type="Proteomes" id="UP001077788">
    <property type="component" value="Unassembled WGS sequence"/>
</dbReference>
<dbReference type="RefSeq" id="WP_267992370.1">
    <property type="nucleotide sequence ID" value="NZ_JAPQFC010001202.1"/>
</dbReference>
<reference evidence="2" key="1">
    <citation type="journal article" date="2021" name="Vet Sci">
        <title>O-Serogroups and Pathovirotypes of Escherichia coli Isolated from Post-Weaning Piglets Showing Diarrhoea and/or Oedema in South Korea.</title>
        <authorList>
            <person name="Byun J.W."/>
            <person name="Moon B.Y."/>
            <person name="Do K.H."/>
            <person name="Lee K."/>
            <person name="Lee H.Y."/>
            <person name="Kim W.I."/>
            <person name="So B."/>
            <person name="Lee W.K."/>
        </authorList>
    </citation>
    <scope>NUCLEOTIDE SEQUENCE</scope>
    <source>
        <strain evidence="2">84/14</strain>
    </source>
</reference>
<dbReference type="SUPFAM" id="SSF53098">
    <property type="entry name" value="Ribonuclease H-like"/>
    <property type="match status" value="1"/>
</dbReference>
<organism evidence="2 3">
    <name type="scientific">Actinobacillus pleuropneumoniae</name>
    <name type="common">Haemophilus pleuropneumoniae</name>
    <dbReference type="NCBI Taxonomy" id="715"/>
    <lineage>
        <taxon>Bacteria</taxon>
        <taxon>Pseudomonadati</taxon>
        <taxon>Pseudomonadota</taxon>
        <taxon>Gammaproteobacteria</taxon>
        <taxon>Pasteurellales</taxon>
        <taxon>Pasteurellaceae</taxon>
        <taxon>Actinobacillus</taxon>
    </lineage>
</organism>
<accession>A0A9Q4DK46</accession>
<dbReference type="Gene3D" id="3.30.420.10">
    <property type="entry name" value="Ribonuclease H-like superfamily/Ribonuclease H"/>
    <property type="match status" value="1"/>
</dbReference>
<evidence type="ECO:0000313" key="2">
    <source>
        <dbReference type="EMBL" id="MCY6525043.1"/>
    </source>
</evidence>
<name>A0A9Q4DK46_ACTPL</name>
<dbReference type="PANTHER" id="PTHR37984">
    <property type="entry name" value="PROTEIN CBG26694"/>
    <property type="match status" value="1"/>
</dbReference>
<dbReference type="InterPro" id="IPR050951">
    <property type="entry name" value="Retrovirus_Pol_polyprotein"/>
</dbReference>
<dbReference type="AlphaFoldDB" id="A0A9Q4DK46"/>
<dbReference type="InterPro" id="IPR012337">
    <property type="entry name" value="RNaseH-like_sf"/>
</dbReference>
<proteinExistence type="predicted"/>
<evidence type="ECO:0000259" key="1">
    <source>
        <dbReference type="PROSITE" id="PS50994"/>
    </source>
</evidence>
<reference evidence="2" key="2">
    <citation type="submission" date="2022-12" db="EMBL/GenBank/DDBJ databases">
        <authorList>
            <person name="Kardos G."/>
            <person name="Sarkozi R."/>
            <person name="Laczko L."/>
            <person name="Marton S."/>
            <person name="Makrai L."/>
            <person name="Banyai K."/>
            <person name="Fodor L."/>
        </authorList>
    </citation>
    <scope>NUCLEOTIDE SEQUENCE</scope>
    <source>
        <strain evidence="2">84/14</strain>
    </source>
</reference>
<dbReference type="GO" id="GO:0015074">
    <property type="term" value="P:DNA integration"/>
    <property type="evidence" value="ECO:0007669"/>
    <property type="project" value="InterPro"/>
</dbReference>
<dbReference type="PANTHER" id="PTHR37984:SF5">
    <property type="entry name" value="PROTEIN NYNRIN-LIKE"/>
    <property type="match status" value="1"/>
</dbReference>
<sequence length="66" mass="7606">YIIVAVDYFSKWTEAMPTLYEDGHTVAQFLFNHVISRFGVPQAIVTDHGKHFHNHMMTELTTQLGL</sequence>
<dbReference type="GO" id="GO:0003676">
    <property type="term" value="F:nucleic acid binding"/>
    <property type="evidence" value="ECO:0007669"/>
    <property type="project" value="InterPro"/>
</dbReference>
<dbReference type="EMBL" id="JAPQFC010001202">
    <property type="protein sequence ID" value="MCY6525043.1"/>
    <property type="molecule type" value="Genomic_DNA"/>
</dbReference>
<dbReference type="PROSITE" id="PS50994">
    <property type="entry name" value="INTEGRASE"/>
    <property type="match status" value="1"/>
</dbReference>